<keyword evidence="5" id="KW-0349">Heme</keyword>
<dbReference type="Pfam" id="PF01292">
    <property type="entry name" value="Ni_hydr_CYTB"/>
    <property type="match status" value="1"/>
</dbReference>
<dbReference type="PANTHER" id="PTHR30529:SF1">
    <property type="entry name" value="CYTOCHROME B561 HOMOLOG 2"/>
    <property type="match status" value="1"/>
</dbReference>
<evidence type="ECO:0000259" key="14">
    <source>
        <dbReference type="Pfam" id="PF01292"/>
    </source>
</evidence>
<dbReference type="InterPro" id="IPR016174">
    <property type="entry name" value="Di-haem_cyt_TM"/>
</dbReference>
<gene>
    <name evidence="15" type="ORF">AAF463_24630</name>
</gene>
<dbReference type="PANTHER" id="PTHR30529">
    <property type="entry name" value="CYTOCHROME B561"/>
    <property type="match status" value="1"/>
</dbReference>
<dbReference type="SUPFAM" id="SSF81342">
    <property type="entry name" value="Transmembrane di-heme cytochromes"/>
    <property type="match status" value="1"/>
</dbReference>
<keyword evidence="9 13" id="KW-1133">Transmembrane helix</keyword>
<protein>
    <submittedName>
        <fullName evidence="15">Cytochrome b/b6 domain-containing protein</fullName>
    </submittedName>
</protein>
<feature type="transmembrane region" description="Helical" evidence="13">
    <location>
        <begin position="49"/>
        <end position="72"/>
    </location>
</feature>
<evidence type="ECO:0000256" key="4">
    <source>
        <dbReference type="ARBA" id="ARBA00022475"/>
    </source>
</evidence>
<proteinExistence type="inferred from homology"/>
<evidence type="ECO:0000256" key="5">
    <source>
        <dbReference type="ARBA" id="ARBA00022617"/>
    </source>
</evidence>
<evidence type="ECO:0000256" key="6">
    <source>
        <dbReference type="ARBA" id="ARBA00022692"/>
    </source>
</evidence>
<evidence type="ECO:0000256" key="13">
    <source>
        <dbReference type="SAM" id="Phobius"/>
    </source>
</evidence>
<dbReference type="AlphaFoldDB" id="A0AAU7U3X7"/>
<keyword evidence="4" id="KW-1003">Cell membrane</keyword>
<comment type="subcellular location">
    <subcellularLocation>
        <location evidence="2">Cell membrane</location>
        <topology evidence="2">Multi-pass membrane protein</topology>
    </subcellularLocation>
</comment>
<evidence type="ECO:0000256" key="9">
    <source>
        <dbReference type="ARBA" id="ARBA00022989"/>
    </source>
</evidence>
<geneLocation type="plasmid" evidence="15">
    <name>plasmindB</name>
</geneLocation>
<dbReference type="GO" id="GO:0046872">
    <property type="term" value="F:metal ion binding"/>
    <property type="evidence" value="ECO:0007669"/>
    <property type="project" value="UniProtKB-KW"/>
</dbReference>
<dbReference type="GO" id="GO:0005886">
    <property type="term" value="C:plasma membrane"/>
    <property type="evidence" value="ECO:0007669"/>
    <property type="project" value="UniProtKB-SubCell"/>
</dbReference>
<keyword evidence="3" id="KW-0813">Transport</keyword>
<keyword evidence="7" id="KW-0479">Metal-binding</keyword>
<feature type="transmembrane region" description="Helical" evidence="13">
    <location>
        <begin position="93"/>
        <end position="117"/>
    </location>
</feature>
<evidence type="ECO:0000256" key="8">
    <source>
        <dbReference type="ARBA" id="ARBA00022982"/>
    </source>
</evidence>
<sequence length="173" mass="19934">MKNKMNSKYSPIQVVFHWISAIIILWAIVSGFSVAFFDIFFPYKDLISYINVSLTTIFIPILLLRIIFCFLRGKPENTHLKKLEQFIASCAHVLIYINMVIVMITGVLMMESPITVFGWFEFSQPVKDSELTSVFRHIHTISCMTLTALIFLHIIAVVKHQIKGHAILRKMSL</sequence>
<feature type="transmembrane region" description="Helical" evidence="13">
    <location>
        <begin position="137"/>
        <end position="158"/>
    </location>
</feature>
<feature type="domain" description="Cytochrome b561 bacterial/Ni-hydrogenase" evidence="14">
    <location>
        <begin position="9"/>
        <end position="171"/>
    </location>
</feature>
<evidence type="ECO:0000256" key="12">
    <source>
        <dbReference type="ARBA" id="ARBA00037975"/>
    </source>
</evidence>
<dbReference type="RefSeq" id="WP_350262553.1">
    <property type="nucleotide sequence ID" value="NZ_CP158294.1"/>
</dbReference>
<evidence type="ECO:0000256" key="11">
    <source>
        <dbReference type="ARBA" id="ARBA00023136"/>
    </source>
</evidence>
<keyword evidence="10" id="KW-0408">Iron</keyword>
<keyword evidence="6 13" id="KW-0812">Transmembrane</keyword>
<accession>A0AAU7U3X7</accession>
<feature type="transmembrane region" description="Helical" evidence="13">
    <location>
        <begin position="12"/>
        <end position="37"/>
    </location>
</feature>
<comment type="cofactor">
    <cofactor evidence="1">
        <name>heme b</name>
        <dbReference type="ChEBI" id="CHEBI:60344"/>
    </cofactor>
</comment>
<dbReference type="EMBL" id="CP158294">
    <property type="protein sequence ID" value="XBV47512.1"/>
    <property type="molecule type" value="Genomic_DNA"/>
</dbReference>
<name>A0AAU7U3X7_9GAMM</name>
<evidence type="ECO:0000256" key="2">
    <source>
        <dbReference type="ARBA" id="ARBA00004651"/>
    </source>
</evidence>
<keyword evidence="8" id="KW-0249">Electron transport</keyword>
<dbReference type="InterPro" id="IPR052168">
    <property type="entry name" value="Cytochrome_b561_oxidase"/>
</dbReference>
<comment type="similarity">
    <text evidence="12">Belongs to the cytochrome b561 family.</text>
</comment>
<evidence type="ECO:0000256" key="1">
    <source>
        <dbReference type="ARBA" id="ARBA00001970"/>
    </source>
</evidence>
<dbReference type="GO" id="GO:0020037">
    <property type="term" value="F:heme binding"/>
    <property type="evidence" value="ECO:0007669"/>
    <property type="project" value="TreeGrafter"/>
</dbReference>
<keyword evidence="15" id="KW-0614">Plasmid</keyword>
<evidence type="ECO:0000256" key="3">
    <source>
        <dbReference type="ARBA" id="ARBA00022448"/>
    </source>
</evidence>
<dbReference type="InterPro" id="IPR011577">
    <property type="entry name" value="Cyt_b561_bac/Ni-Hgenase"/>
</dbReference>
<dbReference type="GO" id="GO:0009055">
    <property type="term" value="F:electron transfer activity"/>
    <property type="evidence" value="ECO:0007669"/>
    <property type="project" value="InterPro"/>
</dbReference>
<keyword evidence="11 13" id="KW-0472">Membrane</keyword>
<reference evidence="15" key="1">
    <citation type="submission" date="2024-06" db="EMBL/GenBank/DDBJ databases">
        <title>Multiomics insights into the TNT degradation mechanism by Pantoea sp. BJ2 isolated from an ammunition destruction site.</title>
        <authorList>
            <person name="Luo J."/>
        </authorList>
    </citation>
    <scope>NUCLEOTIDE SEQUENCE</scope>
    <source>
        <strain evidence="15">BJ2</strain>
        <plasmid evidence="15">plasmindB</plasmid>
    </source>
</reference>
<organism evidence="15">
    <name type="scientific">Pantoea sp. BJ2</name>
    <dbReference type="NCBI Taxonomy" id="3141322"/>
    <lineage>
        <taxon>Bacteria</taxon>
        <taxon>Pseudomonadati</taxon>
        <taxon>Pseudomonadota</taxon>
        <taxon>Gammaproteobacteria</taxon>
        <taxon>Enterobacterales</taxon>
        <taxon>Erwiniaceae</taxon>
        <taxon>Pantoea</taxon>
    </lineage>
</organism>
<dbReference type="GO" id="GO:0022904">
    <property type="term" value="P:respiratory electron transport chain"/>
    <property type="evidence" value="ECO:0007669"/>
    <property type="project" value="InterPro"/>
</dbReference>
<evidence type="ECO:0000313" key="15">
    <source>
        <dbReference type="EMBL" id="XBV47512.1"/>
    </source>
</evidence>
<evidence type="ECO:0000256" key="10">
    <source>
        <dbReference type="ARBA" id="ARBA00023004"/>
    </source>
</evidence>
<evidence type="ECO:0000256" key="7">
    <source>
        <dbReference type="ARBA" id="ARBA00022723"/>
    </source>
</evidence>